<keyword evidence="10" id="KW-0164">Citrullination</keyword>
<dbReference type="GO" id="GO:0005694">
    <property type="term" value="C:chromosome"/>
    <property type="evidence" value="ECO:0007669"/>
    <property type="project" value="UniProtKB-SubCell"/>
</dbReference>
<dbReference type="KEGG" id="apln:108742281"/>
<evidence type="ECO:0000256" key="6">
    <source>
        <dbReference type="ARBA" id="ARBA00022454"/>
    </source>
</evidence>
<keyword evidence="8" id="KW-0698">rRNA processing</keyword>
<dbReference type="InterPro" id="IPR005579">
    <property type="entry name" value="Cgr1-like"/>
</dbReference>
<comment type="subcellular location">
    <subcellularLocation>
        <location evidence="2">Chromosome</location>
    </subcellularLocation>
    <subcellularLocation>
        <location evidence="3">Nucleus</location>
        <location evidence="3">Nucleolus</location>
    </subcellularLocation>
</comment>
<name>A0A1W4X9Z4_AGRPL</name>
<evidence type="ECO:0000256" key="5">
    <source>
        <dbReference type="ARBA" id="ARBA00016738"/>
    </source>
</evidence>
<dbReference type="GeneID" id="108742281"/>
<dbReference type="STRING" id="224129.A0A1W4X9Z4"/>
<dbReference type="AlphaFoldDB" id="A0A1W4X9Z4"/>
<dbReference type="GO" id="GO:0005730">
    <property type="term" value="C:nucleolus"/>
    <property type="evidence" value="ECO:0007669"/>
    <property type="project" value="UniProtKB-SubCell"/>
</dbReference>
<keyword evidence="12" id="KW-0539">Nucleus</keyword>
<keyword evidence="9" id="KW-0597">Phosphoprotein</keyword>
<feature type="region of interest" description="Disordered" evidence="14">
    <location>
        <begin position="88"/>
        <end position="110"/>
    </location>
</feature>
<keyword evidence="7" id="KW-0690">Ribosome biogenesis</keyword>
<keyword evidence="11" id="KW-0175">Coiled coil</keyword>
<dbReference type="InterPro" id="IPR026570">
    <property type="entry name" value="CCDC86"/>
</dbReference>
<dbReference type="OrthoDB" id="277961at2759"/>
<evidence type="ECO:0000256" key="2">
    <source>
        <dbReference type="ARBA" id="ARBA00004286"/>
    </source>
</evidence>
<evidence type="ECO:0000256" key="3">
    <source>
        <dbReference type="ARBA" id="ARBA00004604"/>
    </source>
</evidence>
<evidence type="ECO:0000256" key="9">
    <source>
        <dbReference type="ARBA" id="ARBA00022553"/>
    </source>
</evidence>
<comment type="function">
    <text evidence="1">Involved in nucleolar integrity and required for processing of the pre-rRNA for the 60S ribosome subunit.</text>
</comment>
<comment type="function">
    <text evidence="13">Required for proper chromosome segregation during mitosis and error-free mitotic progression.</text>
</comment>
<dbReference type="PANTHER" id="PTHR13557:SF1">
    <property type="entry name" value="COILED-COIL DOMAIN-CONTAINING PROTEIN 86"/>
    <property type="match status" value="1"/>
</dbReference>
<organism evidence="15 16">
    <name type="scientific">Agrilus planipennis</name>
    <name type="common">Emerald ash borer</name>
    <name type="synonym">Agrilus marcopoli</name>
    <dbReference type="NCBI Taxonomy" id="224129"/>
    <lineage>
        <taxon>Eukaryota</taxon>
        <taxon>Metazoa</taxon>
        <taxon>Ecdysozoa</taxon>
        <taxon>Arthropoda</taxon>
        <taxon>Hexapoda</taxon>
        <taxon>Insecta</taxon>
        <taxon>Pterygota</taxon>
        <taxon>Neoptera</taxon>
        <taxon>Endopterygota</taxon>
        <taxon>Coleoptera</taxon>
        <taxon>Polyphaga</taxon>
        <taxon>Elateriformia</taxon>
        <taxon>Buprestoidea</taxon>
        <taxon>Buprestidae</taxon>
        <taxon>Agrilinae</taxon>
        <taxon>Agrilus</taxon>
    </lineage>
</organism>
<protein>
    <recommendedName>
        <fullName evidence="5">Coiled-coil domain-containing protein 86</fullName>
    </recommendedName>
</protein>
<dbReference type="PANTHER" id="PTHR13557">
    <property type="entry name" value="COILED-COIL DOMAIN-CONTAINING PROTEIN 86"/>
    <property type="match status" value="1"/>
</dbReference>
<evidence type="ECO:0000256" key="12">
    <source>
        <dbReference type="ARBA" id="ARBA00023242"/>
    </source>
</evidence>
<dbReference type="Proteomes" id="UP000192223">
    <property type="component" value="Unplaced"/>
</dbReference>
<evidence type="ECO:0000256" key="11">
    <source>
        <dbReference type="ARBA" id="ARBA00023054"/>
    </source>
</evidence>
<sequence length="140" mass="16731">MEVEFNNCPDKNTKNLVKQKSKKAIKQNIPKGKPKSGRIWKTEKKKFSSIIKTKGLKSSFEKKQLLREELKRVKEASRAILAAKQEEKQLKKERRRENLKRQEENRKKSEVVQIIKNPAKIKRMKRKQLRFIEKRDTTNM</sequence>
<evidence type="ECO:0000313" key="15">
    <source>
        <dbReference type="Proteomes" id="UP000192223"/>
    </source>
</evidence>
<keyword evidence="15" id="KW-1185">Reference proteome</keyword>
<keyword evidence="6" id="KW-0158">Chromosome</keyword>
<reference evidence="16" key="1">
    <citation type="submission" date="2025-08" db="UniProtKB">
        <authorList>
            <consortium name="RefSeq"/>
        </authorList>
    </citation>
    <scope>IDENTIFICATION</scope>
    <source>
        <tissue evidence="16">Entire body</tissue>
    </source>
</reference>
<evidence type="ECO:0000256" key="10">
    <source>
        <dbReference type="ARBA" id="ARBA00022934"/>
    </source>
</evidence>
<dbReference type="InParanoid" id="A0A1W4X9Z4"/>
<evidence type="ECO:0000256" key="14">
    <source>
        <dbReference type="SAM" id="MobiDB-lite"/>
    </source>
</evidence>
<dbReference type="RefSeq" id="XP_018332936.1">
    <property type="nucleotide sequence ID" value="XM_018477434.2"/>
</dbReference>
<comment type="similarity">
    <text evidence="4">Belongs to the CGR1 family.</text>
</comment>
<dbReference type="GO" id="GO:0006364">
    <property type="term" value="P:rRNA processing"/>
    <property type="evidence" value="ECO:0007669"/>
    <property type="project" value="UniProtKB-KW"/>
</dbReference>
<evidence type="ECO:0000256" key="7">
    <source>
        <dbReference type="ARBA" id="ARBA00022517"/>
    </source>
</evidence>
<evidence type="ECO:0000256" key="8">
    <source>
        <dbReference type="ARBA" id="ARBA00022552"/>
    </source>
</evidence>
<proteinExistence type="inferred from homology"/>
<gene>
    <name evidence="16" type="primary">LOC108742281</name>
</gene>
<feature type="region of interest" description="Disordered" evidence="14">
    <location>
        <begin position="1"/>
        <end position="37"/>
    </location>
</feature>
<evidence type="ECO:0000256" key="1">
    <source>
        <dbReference type="ARBA" id="ARBA00004090"/>
    </source>
</evidence>
<accession>A0A1W4X9Z4</accession>
<evidence type="ECO:0000256" key="13">
    <source>
        <dbReference type="ARBA" id="ARBA00093307"/>
    </source>
</evidence>
<dbReference type="Pfam" id="PF03879">
    <property type="entry name" value="Cgr1"/>
    <property type="match status" value="1"/>
</dbReference>
<evidence type="ECO:0000256" key="4">
    <source>
        <dbReference type="ARBA" id="ARBA00007869"/>
    </source>
</evidence>
<evidence type="ECO:0000313" key="16">
    <source>
        <dbReference type="RefSeq" id="XP_018332936.1"/>
    </source>
</evidence>
<dbReference type="FunCoup" id="A0A1W4X9Z4">
    <property type="interactions" value="303"/>
</dbReference>